<feature type="compositionally biased region" description="Polar residues" evidence="5">
    <location>
        <begin position="47"/>
        <end position="62"/>
    </location>
</feature>
<dbReference type="PROSITE" id="PS00108">
    <property type="entry name" value="PROTEIN_KINASE_ST"/>
    <property type="match status" value="1"/>
</dbReference>
<dbReference type="EMBL" id="AP019860">
    <property type="protein sequence ID" value="BBM86278.1"/>
    <property type="molecule type" value="Genomic_DNA"/>
</dbReference>
<dbReference type="OrthoDB" id="279610at2"/>
<evidence type="ECO:0000256" key="1">
    <source>
        <dbReference type="ARBA" id="ARBA00022679"/>
    </source>
</evidence>
<dbReference type="InterPro" id="IPR011009">
    <property type="entry name" value="Kinase-like_dom_sf"/>
</dbReference>
<feature type="transmembrane region" description="Helical" evidence="6">
    <location>
        <begin position="478"/>
        <end position="496"/>
    </location>
</feature>
<dbReference type="PANTHER" id="PTHR43289">
    <property type="entry name" value="MITOGEN-ACTIVATED PROTEIN KINASE KINASE KINASE 20-RELATED"/>
    <property type="match status" value="1"/>
</dbReference>
<dbReference type="Gene3D" id="1.10.510.10">
    <property type="entry name" value="Transferase(Phosphotransferase) domain 1"/>
    <property type="match status" value="1"/>
</dbReference>
<dbReference type="RefSeq" id="WP_151970344.1">
    <property type="nucleotide sequence ID" value="NZ_AP019860.1"/>
</dbReference>
<feature type="transmembrane region" description="Helical" evidence="6">
    <location>
        <begin position="502"/>
        <end position="535"/>
    </location>
</feature>
<evidence type="ECO:0000256" key="6">
    <source>
        <dbReference type="SAM" id="Phobius"/>
    </source>
</evidence>
<gene>
    <name evidence="8" type="ORF">UABAM_04664</name>
</gene>
<dbReference type="Pfam" id="PF00069">
    <property type="entry name" value="Pkinase"/>
    <property type="match status" value="1"/>
</dbReference>
<evidence type="ECO:0000259" key="7">
    <source>
        <dbReference type="PROSITE" id="PS50011"/>
    </source>
</evidence>
<sequence>MDNDTFRSLWSKILEQDSSSKHSVRNTYKSKEMTFSHDITVFPAQQTFSGDGTIHSTPATDTFSEDSGDGKILADHPSPTDTFSEDSTVSPEESFASNDVLEDTSSQDATVTPEDSAEKVTFSATETTAPKSRARIQASFNTEEDYQNYQEINRGGMGIIYRAEQTKLKREIAIKKTLPQVEKNKFLAESLVTAYLDHPNIVPIYEMEQNNSGDILLAMKLVKGISWKDLLYPQTSEHKEKAKEYNLQKHLEILINVCNAVNYAHSKGVAHCDLKPDNIMIGDFGEVLVMDWGIAVDVRENPDERRTFHKSDVKTPMGTPCYMAPELAEGRGKDISFATDVYLLGGILYEILQRKPPHTAKSLWLVLLAAKESKPVSFRDKTSLQLRQICHKAMAKKISDRYQNVTEFKKAVEDYLQHRESIMLANKATELFNKTNRYINQHVKSDKYYKFKYVFYEAPGKILFPYWWLNASKVTKRIFIATILMLFFTQLPNAFSNSKFDVWHLIGFTIFAPASYACGLAVIINFISLICRVILWLSGKKNIYVFPPLEISPYRVYTDLIKAIGLYDQSIAAWKGNEAAKQNKLKLHARIADLALDFKDVKLAKAHLEILKKVNATGLKNIREKARQAEIEEKADSFVGIFGKLFGVVVFWLPIVVIITVIAQSIALQTL</sequence>
<keyword evidence="4" id="KW-0067">ATP-binding</keyword>
<dbReference type="Proteomes" id="UP000326354">
    <property type="component" value="Chromosome"/>
</dbReference>
<feature type="transmembrane region" description="Helical" evidence="6">
    <location>
        <begin position="645"/>
        <end position="667"/>
    </location>
</feature>
<reference evidence="8 9" key="1">
    <citation type="submission" date="2019-08" db="EMBL/GenBank/DDBJ databases">
        <title>Complete genome sequence of Candidatus Uab amorphum.</title>
        <authorList>
            <person name="Shiratori T."/>
            <person name="Suzuki S."/>
            <person name="Kakizawa Y."/>
            <person name="Ishida K."/>
        </authorList>
    </citation>
    <scope>NUCLEOTIDE SEQUENCE [LARGE SCALE GENOMIC DNA]</scope>
    <source>
        <strain evidence="8 9">SRT547</strain>
    </source>
</reference>
<keyword evidence="3 8" id="KW-0418">Kinase</keyword>
<name>A0A5S9IQK4_UABAM</name>
<evidence type="ECO:0000256" key="5">
    <source>
        <dbReference type="SAM" id="MobiDB-lite"/>
    </source>
</evidence>
<proteinExistence type="predicted"/>
<keyword evidence="6" id="KW-0812">Transmembrane</keyword>
<dbReference type="InterPro" id="IPR008271">
    <property type="entry name" value="Ser/Thr_kinase_AS"/>
</dbReference>
<dbReference type="InterPro" id="IPR000719">
    <property type="entry name" value="Prot_kinase_dom"/>
</dbReference>
<keyword evidence="9" id="KW-1185">Reference proteome</keyword>
<keyword evidence="6" id="KW-1133">Transmembrane helix</keyword>
<keyword evidence="6" id="KW-0472">Membrane</keyword>
<accession>A0A5S9IQK4</accession>
<dbReference type="PANTHER" id="PTHR43289:SF6">
    <property type="entry name" value="SERINE_THREONINE-PROTEIN KINASE NEKL-3"/>
    <property type="match status" value="1"/>
</dbReference>
<dbReference type="SMART" id="SM00220">
    <property type="entry name" value="S_TKc"/>
    <property type="match status" value="1"/>
</dbReference>
<dbReference type="Gene3D" id="3.30.200.20">
    <property type="entry name" value="Phosphorylase Kinase, domain 1"/>
    <property type="match status" value="1"/>
</dbReference>
<evidence type="ECO:0000313" key="8">
    <source>
        <dbReference type="EMBL" id="BBM86278.1"/>
    </source>
</evidence>
<feature type="compositionally biased region" description="Polar residues" evidence="5">
    <location>
        <begin position="79"/>
        <end position="110"/>
    </location>
</feature>
<dbReference type="KEGG" id="uam:UABAM_04664"/>
<organism evidence="8 9">
    <name type="scientific">Uabimicrobium amorphum</name>
    <dbReference type="NCBI Taxonomy" id="2596890"/>
    <lineage>
        <taxon>Bacteria</taxon>
        <taxon>Pseudomonadati</taxon>
        <taxon>Planctomycetota</taxon>
        <taxon>Candidatus Uabimicrobiia</taxon>
        <taxon>Candidatus Uabimicrobiales</taxon>
        <taxon>Candidatus Uabimicrobiaceae</taxon>
        <taxon>Candidatus Uabimicrobium</taxon>
    </lineage>
</organism>
<dbReference type="PROSITE" id="PS50011">
    <property type="entry name" value="PROTEIN_KINASE_DOM"/>
    <property type="match status" value="1"/>
</dbReference>
<feature type="region of interest" description="Disordered" evidence="5">
    <location>
        <begin position="47"/>
        <end position="128"/>
    </location>
</feature>
<protein>
    <submittedName>
        <fullName evidence="8">Protein kinase</fullName>
    </submittedName>
</protein>
<feature type="domain" description="Protein kinase" evidence="7">
    <location>
        <begin position="146"/>
        <end position="416"/>
    </location>
</feature>
<evidence type="ECO:0000256" key="3">
    <source>
        <dbReference type="ARBA" id="ARBA00022777"/>
    </source>
</evidence>
<keyword evidence="1" id="KW-0808">Transferase</keyword>
<keyword evidence="2" id="KW-0547">Nucleotide-binding</keyword>
<evidence type="ECO:0000256" key="2">
    <source>
        <dbReference type="ARBA" id="ARBA00022741"/>
    </source>
</evidence>
<dbReference type="SUPFAM" id="SSF56112">
    <property type="entry name" value="Protein kinase-like (PK-like)"/>
    <property type="match status" value="1"/>
</dbReference>
<evidence type="ECO:0000256" key="4">
    <source>
        <dbReference type="ARBA" id="ARBA00022840"/>
    </source>
</evidence>
<dbReference type="AlphaFoldDB" id="A0A5S9IQK4"/>
<dbReference type="CDD" id="cd14014">
    <property type="entry name" value="STKc_PknB_like"/>
    <property type="match status" value="1"/>
</dbReference>
<evidence type="ECO:0000313" key="9">
    <source>
        <dbReference type="Proteomes" id="UP000326354"/>
    </source>
</evidence>
<dbReference type="GO" id="GO:0005524">
    <property type="term" value="F:ATP binding"/>
    <property type="evidence" value="ECO:0007669"/>
    <property type="project" value="UniProtKB-KW"/>
</dbReference>
<dbReference type="GO" id="GO:0004674">
    <property type="term" value="F:protein serine/threonine kinase activity"/>
    <property type="evidence" value="ECO:0007669"/>
    <property type="project" value="TreeGrafter"/>
</dbReference>